<feature type="chain" id="PRO_5025601203" description="Por secretion system C-terminal sorting domain-containing protein" evidence="1">
    <location>
        <begin position="20"/>
        <end position="407"/>
    </location>
</feature>
<reference evidence="2 3" key="1">
    <citation type="submission" date="2020-02" db="EMBL/GenBank/DDBJ databases">
        <title>Flavobacteriaceae Psychroflexus bacterium YR1-1, complete genome.</title>
        <authorList>
            <person name="Li Y."/>
            <person name="Wu S."/>
        </authorList>
    </citation>
    <scope>NUCLEOTIDE SEQUENCE [LARGE SCALE GENOMIC DNA]</scope>
    <source>
        <strain evidence="2 3">YR1-1</strain>
    </source>
</reference>
<dbReference type="Proteomes" id="UP000478505">
    <property type="component" value="Unassembled WGS sequence"/>
</dbReference>
<accession>A0A6B3R9F7</accession>
<name>A0A6B3R9F7_9FLAO</name>
<dbReference type="Gene3D" id="3.60.10.10">
    <property type="entry name" value="Endonuclease/exonuclease/phosphatase"/>
    <property type="match status" value="1"/>
</dbReference>
<keyword evidence="1" id="KW-0732">Signal</keyword>
<dbReference type="EMBL" id="JAAIKD010000004">
    <property type="protein sequence ID" value="NEV94231.1"/>
    <property type="molecule type" value="Genomic_DNA"/>
</dbReference>
<keyword evidence="3" id="KW-1185">Reference proteome</keyword>
<comment type="caution">
    <text evidence="2">The sequence shown here is derived from an EMBL/GenBank/DDBJ whole genome shotgun (WGS) entry which is preliminary data.</text>
</comment>
<evidence type="ECO:0008006" key="4">
    <source>
        <dbReference type="Google" id="ProtNLM"/>
    </source>
</evidence>
<protein>
    <recommendedName>
        <fullName evidence="4">Por secretion system C-terminal sorting domain-containing protein</fullName>
    </recommendedName>
</protein>
<sequence length="407" mass="45789">MNKTVLLFLICLYSQLSFGQTEIKTMFYNVLNFSSAPPRERVDILNSILATYEPDLFMVSEVESEADAQNILDYSFHYTTENIVQAPFLANPGAYINQTLYYNADIFKLISTFQIETNYRNINHYSFELNTSSKIAFEVFVAHFKASGGEINENERLYEAQQFIDYIGSFPSNTNILLAGDFNMYSSSEPAYQTLLNGTTKLDMQDPISSSGDWNNNTDFAGIHTQSTRLSNSDFEDYGAGGGLDDRFDIMLISDAISTDINSMSYIQDSYKAWGNNGNCFNDNINSVDCGGTYTQELREWLYAMSDHLPVVMSLNVKEDLLSTAGFTAEQPVRLTGGNLVNDRLDLRFSPEYISEKVSIFNPLGQEVSSFDVSSLEIALDVSALSIGMYYIKVGQIPHTLKFYISR</sequence>
<gene>
    <name evidence="2" type="ORF">G3567_08760</name>
</gene>
<evidence type="ECO:0000313" key="2">
    <source>
        <dbReference type="EMBL" id="NEV94231.1"/>
    </source>
</evidence>
<dbReference type="RefSeq" id="WP_164004953.1">
    <property type="nucleotide sequence ID" value="NZ_JAAIKD010000004.1"/>
</dbReference>
<dbReference type="InterPro" id="IPR036691">
    <property type="entry name" value="Endo/exonu/phosph_ase_sf"/>
</dbReference>
<evidence type="ECO:0000313" key="3">
    <source>
        <dbReference type="Proteomes" id="UP000478505"/>
    </source>
</evidence>
<dbReference type="SUPFAM" id="SSF56219">
    <property type="entry name" value="DNase I-like"/>
    <property type="match status" value="1"/>
</dbReference>
<dbReference type="AlphaFoldDB" id="A0A6B3R9F7"/>
<proteinExistence type="predicted"/>
<organism evidence="2 3">
    <name type="scientific">Psychroflexus aurantiacus</name>
    <dbReference type="NCBI Taxonomy" id="2709310"/>
    <lineage>
        <taxon>Bacteria</taxon>
        <taxon>Pseudomonadati</taxon>
        <taxon>Bacteroidota</taxon>
        <taxon>Flavobacteriia</taxon>
        <taxon>Flavobacteriales</taxon>
        <taxon>Flavobacteriaceae</taxon>
        <taxon>Psychroflexus</taxon>
    </lineage>
</organism>
<feature type="signal peptide" evidence="1">
    <location>
        <begin position="1"/>
        <end position="19"/>
    </location>
</feature>
<evidence type="ECO:0000256" key="1">
    <source>
        <dbReference type="SAM" id="SignalP"/>
    </source>
</evidence>